<sequence>MKTWARGTIVGAMALGLAAGGFGIANALWSTSVSISAPEISTGSVRFAAQTGHEGAVPVFSDGGTAVTLALPGSTVIEVLGQEAVDPAPVIWRFTASGSALGIAGVDYTVSVREQNSSGTSHDLSSGHAMADTVLKGSTLKIYRAAAGGDCSAVPATPNPVEGEEARNVYLFEADGVQLQAPGTAQDGRVSEQEWCVSLQWNAELDGLYVNDVQVTGTAEDGSTNGAMASWHAPVGFPPSLDMLGTYRNLGLAEGTAEDSTLAKASSEWFADVYPDPSGEPDIVIALDPIITNANPAVNARD</sequence>
<organism evidence="1 2">
    <name type="scientific">Arthrobacter alpinus</name>
    <dbReference type="NCBI Taxonomy" id="656366"/>
    <lineage>
        <taxon>Bacteria</taxon>
        <taxon>Bacillati</taxon>
        <taxon>Actinomycetota</taxon>
        <taxon>Actinomycetes</taxon>
        <taxon>Micrococcales</taxon>
        <taxon>Micrococcaceae</taxon>
        <taxon>Arthrobacter</taxon>
    </lineage>
</organism>
<dbReference type="EMBL" id="FNTV01000002">
    <property type="protein sequence ID" value="SEF12636.1"/>
    <property type="molecule type" value="Genomic_DNA"/>
</dbReference>
<dbReference type="AlphaFoldDB" id="A0A1H5PG09"/>
<dbReference type="RefSeq" id="WP_074713731.1">
    <property type="nucleotide sequence ID" value="NZ_FNTV01000002.1"/>
</dbReference>
<proteinExistence type="predicted"/>
<evidence type="ECO:0000313" key="1">
    <source>
        <dbReference type="EMBL" id="SEF12636.1"/>
    </source>
</evidence>
<name>A0A1H5PG09_9MICC</name>
<gene>
    <name evidence="1" type="ORF">SAMN04489740_4268</name>
</gene>
<evidence type="ECO:0000313" key="2">
    <source>
        <dbReference type="Proteomes" id="UP000182725"/>
    </source>
</evidence>
<accession>A0A1H5PG09</accession>
<dbReference type="Proteomes" id="UP000182725">
    <property type="component" value="Unassembled WGS sequence"/>
</dbReference>
<protein>
    <submittedName>
        <fullName evidence="1">Uncharacterized protein</fullName>
    </submittedName>
</protein>
<reference evidence="1 2" key="1">
    <citation type="submission" date="2016-10" db="EMBL/GenBank/DDBJ databases">
        <authorList>
            <person name="de Groot N.N."/>
        </authorList>
    </citation>
    <scope>NUCLEOTIDE SEQUENCE [LARGE SCALE GENOMIC DNA]</scope>
    <source>
        <strain evidence="1 2">DSM 22274</strain>
    </source>
</reference>